<dbReference type="AlphaFoldDB" id="A0A917EG49"/>
<proteinExistence type="predicted"/>
<evidence type="ECO:0000313" key="2">
    <source>
        <dbReference type="Proteomes" id="UP000660801"/>
    </source>
</evidence>
<protein>
    <submittedName>
        <fullName evidence="1">Uncharacterized protein</fullName>
    </submittedName>
</protein>
<dbReference type="EMBL" id="BMJN01000011">
    <property type="protein sequence ID" value="GGE29710.1"/>
    <property type="molecule type" value="Genomic_DNA"/>
</dbReference>
<sequence>MPKFGIVPKVSIAAELSFGNDSYIAGNAAETACAKADNKEIESSEILNKEEFFFIVFSPSHY</sequence>
<organism evidence="1 2">
    <name type="scientific">Streptococcus himalayensis</name>
    <dbReference type="NCBI Taxonomy" id="1888195"/>
    <lineage>
        <taxon>Bacteria</taxon>
        <taxon>Bacillati</taxon>
        <taxon>Bacillota</taxon>
        <taxon>Bacilli</taxon>
        <taxon>Lactobacillales</taxon>
        <taxon>Streptococcaceae</taxon>
        <taxon>Streptococcus</taxon>
    </lineage>
</organism>
<keyword evidence="2" id="KW-1185">Reference proteome</keyword>
<comment type="caution">
    <text evidence="1">The sequence shown here is derived from an EMBL/GenBank/DDBJ whole genome shotgun (WGS) entry which is preliminary data.</text>
</comment>
<reference evidence="1" key="1">
    <citation type="journal article" date="2014" name="Int. J. Syst. Evol. Microbiol.">
        <title>Complete genome sequence of Corynebacterium casei LMG S-19264T (=DSM 44701T), isolated from a smear-ripened cheese.</title>
        <authorList>
            <consortium name="US DOE Joint Genome Institute (JGI-PGF)"/>
            <person name="Walter F."/>
            <person name="Albersmeier A."/>
            <person name="Kalinowski J."/>
            <person name="Ruckert C."/>
        </authorList>
    </citation>
    <scope>NUCLEOTIDE SEQUENCE</scope>
    <source>
        <strain evidence="1">CGMCC 1.15533</strain>
    </source>
</reference>
<evidence type="ECO:0000313" key="1">
    <source>
        <dbReference type="EMBL" id="GGE29710.1"/>
    </source>
</evidence>
<dbReference type="Proteomes" id="UP000660801">
    <property type="component" value="Unassembled WGS sequence"/>
</dbReference>
<name>A0A917EG49_9STRE</name>
<accession>A0A917EG49</accession>
<gene>
    <name evidence="1" type="ORF">GCM10011510_08740</name>
</gene>
<reference evidence="1" key="2">
    <citation type="submission" date="2020-09" db="EMBL/GenBank/DDBJ databases">
        <authorList>
            <person name="Sun Q."/>
            <person name="Zhou Y."/>
        </authorList>
    </citation>
    <scope>NUCLEOTIDE SEQUENCE</scope>
    <source>
        <strain evidence="1">CGMCC 1.15533</strain>
    </source>
</reference>